<name>A0AC34PZX7_9BILA</name>
<evidence type="ECO:0000313" key="1">
    <source>
        <dbReference type="Proteomes" id="UP000887576"/>
    </source>
</evidence>
<accession>A0AC34PZX7</accession>
<proteinExistence type="predicted"/>
<evidence type="ECO:0000313" key="2">
    <source>
        <dbReference type="WBParaSite" id="JU765_v2.g11685.t2"/>
    </source>
</evidence>
<dbReference type="Proteomes" id="UP000887576">
    <property type="component" value="Unplaced"/>
</dbReference>
<sequence length="480" mass="53777">MSSPYKQQYVKLHHIDSAERFCDVFGVLLNVEHRSGFSELTGRPQDEFRLKLTNNLRKHPGLVTLFADAGAIPPTFFKIQNLFKICGIPVKKFKYRDEFYLSGRVNHNVSLMILNVEGRKTTILYQSRPNLSLTRVDCRVIKNCLMRIIDKMNANSQDSFDDSSHCSEISQPLIEVTSQTQCIPETQENVIQQVTNVAVDQAVNEDRNENASNVVSNQPLPTFQFANTIQVDNNAPTAQKSPIDNIAPTAQKSPSFVDKLIGKSNPIAIAMEARRRELSQRSQDSQSQDGFSTQTSTECFETANELDTTIDDVESSEIISKSVATQLNTTIDDVESSEIHSKSVATQFDVSFSTNSPAKKRKYSLNEVGIQAASCMNVKTTGCQTDDLSEEEESQLLKTIGIQVGLPVKTKDKATQTDRELLKRKKKRTVVAESQTIRFDQEIPPTNLNGFSAESIGRAFSQFVNVWLNSSQPQHKRRKV</sequence>
<dbReference type="WBParaSite" id="JU765_v2.g11685.t2">
    <property type="protein sequence ID" value="JU765_v2.g11685.t2"/>
    <property type="gene ID" value="JU765_v2.g11685"/>
</dbReference>
<reference evidence="2" key="1">
    <citation type="submission" date="2025-08" db="UniProtKB">
        <authorList>
            <consortium name="WormBaseParasite"/>
        </authorList>
    </citation>
    <scope>IDENTIFICATION</scope>
</reference>
<protein>
    <submittedName>
        <fullName evidence="2">Uncharacterized protein</fullName>
    </submittedName>
</protein>
<organism evidence="1 2">
    <name type="scientific">Panagrolaimus sp. JU765</name>
    <dbReference type="NCBI Taxonomy" id="591449"/>
    <lineage>
        <taxon>Eukaryota</taxon>
        <taxon>Metazoa</taxon>
        <taxon>Ecdysozoa</taxon>
        <taxon>Nematoda</taxon>
        <taxon>Chromadorea</taxon>
        <taxon>Rhabditida</taxon>
        <taxon>Tylenchina</taxon>
        <taxon>Panagrolaimomorpha</taxon>
        <taxon>Panagrolaimoidea</taxon>
        <taxon>Panagrolaimidae</taxon>
        <taxon>Panagrolaimus</taxon>
    </lineage>
</organism>